<dbReference type="PROSITE" id="PS51393">
    <property type="entry name" value="LIPOXYGENASE_3"/>
    <property type="match status" value="2"/>
</dbReference>
<dbReference type="GO" id="GO:0034440">
    <property type="term" value="P:lipid oxidation"/>
    <property type="evidence" value="ECO:0007669"/>
    <property type="project" value="InterPro"/>
</dbReference>
<dbReference type="PANTHER" id="PTHR11771">
    <property type="entry name" value="LIPOXYGENASE"/>
    <property type="match status" value="1"/>
</dbReference>
<dbReference type="SUPFAM" id="SSF48484">
    <property type="entry name" value="Lipoxigenase"/>
    <property type="match status" value="1"/>
</dbReference>
<dbReference type="GO" id="GO:0016702">
    <property type="term" value="F:oxidoreductase activity, acting on single donors with incorporation of molecular oxygen, incorporation of two atoms of oxygen"/>
    <property type="evidence" value="ECO:0007669"/>
    <property type="project" value="InterPro"/>
</dbReference>
<feature type="binding site" evidence="9">
    <location>
        <position position="530"/>
    </location>
    <ligand>
        <name>Fe cation</name>
        <dbReference type="ChEBI" id="CHEBI:24875"/>
        <note>catalytic</note>
    </ligand>
</feature>
<dbReference type="GO" id="GO:0005737">
    <property type="term" value="C:cytoplasm"/>
    <property type="evidence" value="ECO:0007669"/>
    <property type="project" value="UniProtKB-SubCell"/>
</dbReference>
<name>A0A498LUC5_LABRO</name>
<dbReference type="InterPro" id="IPR036226">
    <property type="entry name" value="LipOase_C_sf"/>
</dbReference>
<evidence type="ECO:0000256" key="5">
    <source>
        <dbReference type="ARBA" id="ARBA00022723"/>
    </source>
</evidence>
<keyword evidence="8" id="KW-0443">Lipid metabolism</keyword>
<evidence type="ECO:0000313" key="15">
    <source>
        <dbReference type="EMBL" id="RXN12058.1"/>
    </source>
</evidence>
<dbReference type="InterPro" id="IPR036392">
    <property type="entry name" value="PLAT/LH2_dom_sf"/>
</dbReference>
<feature type="binding site" evidence="10">
    <location>
        <position position="39"/>
    </location>
    <ligand>
        <name>Ca(2+)</name>
        <dbReference type="ChEBI" id="CHEBI:29108"/>
        <label>2</label>
    </ligand>
</feature>
<evidence type="ECO:0000256" key="2">
    <source>
        <dbReference type="ARBA" id="ARBA00005189"/>
    </source>
</evidence>
<evidence type="ECO:0000256" key="7">
    <source>
        <dbReference type="ARBA" id="ARBA00023002"/>
    </source>
</evidence>
<comment type="pathway">
    <text evidence="2">Lipid metabolism.</text>
</comment>
<comment type="cofactor">
    <cofactor evidence="9">
        <name>Fe cation</name>
        <dbReference type="ChEBI" id="CHEBI:24875"/>
    </cofactor>
    <text evidence="9">Binds 1 Fe cation per subunit.</text>
</comment>
<evidence type="ECO:0000256" key="9">
    <source>
        <dbReference type="PIRSR" id="PIRSR601885-1"/>
    </source>
</evidence>
<dbReference type="PRINTS" id="PR00467">
    <property type="entry name" value="MAMLPOXGNASE"/>
</dbReference>
<dbReference type="GO" id="GO:0005506">
    <property type="term" value="F:iron ion binding"/>
    <property type="evidence" value="ECO:0007669"/>
    <property type="project" value="InterPro"/>
</dbReference>
<feature type="domain" description="Lipoxygenase" evidence="14">
    <location>
        <begin position="251"/>
        <end position="530"/>
    </location>
</feature>
<feature type="domain" description="PLAT" evidence="13">
    <location>
        <begin position="2"/>
        <end position="120"/>
    </location>
</feature>
<evidence type="ECO:0000313" key="16">
    <source>
        <dbReference type="Proteomes" id="UP000290572"/>
    </source>
</evidence>
<dbReference type="InterPro" id="IPR001024">
    <property type="entry name" value="PLAT/LH2_dom"/>
</dbReference>
<keyword evidence="16" id="KW-1185">Reference proteome</keyword>
<evidence type="ECO:0000256" key="4">
    <source>
        <dbReference type="ARBA" id="ARBA00022490"/>
    </source>
</evidence>
<feature type="binding site" evidence="10">
    <location>
        <position position="17"/>
    </location>
    <ligand>
        <name>Ca(2+)</name>
        <dbReference type="ChEBI" id="CHEBI:29108"/>
        <label>1</label>
    </ligand>
</feature>
<keyword evidence="10" id="KW-0106">Calcium</keyword>
<keyword evidence="6" id="KW-0223">Dioxygenase</keyword>
<dbReference type="PROSITE" id="PS50095">
    <property type="entry name" value="PLAT"/>
    <property type="match status" value="1"/>
</dbReference>
<evidence type="ECO:0000256" key="8">
    <source>
        <dbReference type="ARBA" id="ARBA00023098"/>
    </source>
</evidence>
<dbReference type="Proteomes" id="UP000290572">
    <property type="component" value="Unassembled WGS sequence"/>
</dbReference>
<evidence type="ECO:0000256" key="10">
    <source>
        <dbReference type="PIRSR" id="PIRSR601885-2"/>
    </source>
</evidence>
<dbReference type="SUPFAM" id="SSF49723">
    <property type="entry name" value="Lipase/lipooxygenase domain (PLAT/LH2 domain)"/>
    <property type="match status" value="1"/>
</dbReference>
<keyword evidence="7" id="KW-0560">Oxidoreductase</keyword>
<feature type="domain" description="Lipoxygenase" evidence="14">
    <location>
        <begin position="151"/>
        <end position="250"/>
    </location>
</feature>
<dbReference type="InterPro" id="IPR001885">
    <property type="entry name" value="LipOase_mml"/>
</dbReference>
<dbReference type="EMBL" id="QBIY01013091">
    <property type="protein sequence ID" value="RXN12058.1"/>
    <property type="molecule type" value="Genomic_DNA"/>
</dbReference>
<reference evidence="15 16" key="1">
    <citation type="submission" date="2018-03" db="EMBL/GenBank/DDBJ databases">
        <title>Draft genome sequence of Rohu Carp (Labeo rohita).</title>
        <authorList>
            <person name="Das P."/>
            <person name="Kushwaha B."/>
            <person name="Joshi C.G."/>
            <person name="Kumar D."/>
            <person name="Nagpure N.S."/>
            <person name="Sahoo L."/>
            <person name="Das S.P."/>
            <person name="Bit A."/>
            <person name="Patnaik S."/>
            <person name="Meher P.K."/>
            <person name="Jayasankar P."/>
            <person name="Koringa P.G."/>
            <person name="Patel N.V."/>
            <person name="Hinsu A.T."/>
            <person name="Kumar R."/>
            <person name="Pandey M."/>
            <person name="Agarwal S."/>
            <person name="Srivastava S."/>
            <person name="Singh M."/>
            <person name="Iquebal M.A."/>
            <person name="Jaiswal S."/>
            <person name="Angadi U.B."/>
            <person name="Kumar N."/>
            <person name="Raza M."/>
            <person name="Shah T.M."/>
            <person name="Rai A."/>
            <person name="Jena J.K."/>
        </authorList>
    </citation>
    <scope>NUCLEOTIDE SEQUENCE [LARGE SCALE GENOMIC DNA]</scope>
    <source>
        <strain evidence="15">DASCIFA01</strain>
        <tissue evidence="15">Testis</tissue>
    </source>
</reference>
<accession>A0A498LUC5</accession>
<evidence type="ECO:0000259" key="14">
    <source>
        <dbReference type="PROSITE" id="PS51393"/>
    </source>
</evidence>
<dbReference type="AlphaFoldDB" id="A0A498LUC5"/>
<feature type="binding site" evidence="9">
    <location>
        <position position="407"/>
    </location>
    <ligand>
        <name>Fe cation</name>
        <dbReference type="ChEBI" id="CHEBI:24875"/>
        <note>catalytic</note>
    </ligand>
</feature>
<dbReference type="InterPro" id="IPR000907">
    <property type="entry name" value="LipOase"/>
</dbReference>
<protein>
    <submittedName>
        <fullName evidence="15">Arachidonate 5-lipoxygenase</fullName>
    </submittedName>
</protein>
<dbReference type="Gene3D" id="1.20.245.10">
    <property type="entry name" value="Lipoxygenase-1, Domain 5"/>
    <property type="match status" value="2"/>
</dbReference>
<evidence type="ECO:0000256" key="3">
    <source>
        <dbReference type="ARBA" id="ARBA00009419"/>
    </source>
</evidence>
<keyword evidence="4" id="KW-0963">Cytoplasm</keyword>
<dbReference type="InterPro" id="IPR013819">
    <property type="entry name" value="LipOase_C"/>
</dbReference>
<evidence type="ECO:0000256" key="11">
    <source>
        <dbReference type="PIRSR" id="PIRSR601885-3"/>
    </source>
</evidence>
<comment type="caution">
    <text evidence="12">Lacks conserved residue(s) required for the propagation of feature annotation.</text>
</comment>
<comment type="similarity">
    <text evidence="3">Belongs to the lipoxygenase family.</text>
</comment>
<sequence>MWTYKVSVKTGDQWFAGTMNSIYLTLVGTERSSDRTLLDKSFFDRLKEEFFQDNYFDITVKEELGDILLVKVEMERYLWKNKWYCSFITVKTPFGKCFEFPCYQWISKEVVLRTGDGVLPQDEMDFCKAHRCAELESRLEIFRTDDVMENWTTDQMFGYQFLNGCNPVMIKKCEEIPGKFPVTQKMVKGFLERGLTLEDELKAGNIYIADYEILKDVPANATDPKTPQYLAAPICLLYKNPLNHIVPIAIQLLIPHVHYTIAINTLAREELICAGGIFDEACSIDVTGIKKLIQKAMGRLTYKSLWFPDEIKARGMDSQQDVPNYYYRDDGLKVWDAVKCFVSDVVEIYYKNDENVKEDREIQAFVEDVSNNGLKNCGDHDFPKSLESREQLTQYLTVIIFTASAQHAAVNFGQFDWYAWIPNSPSTMRRPPPTTKGRVNMKYIMDSLPDRHRSCWILGIVWVLTQFQKNELFLGMYPDDYFTEEPVKNALDTFRKNLGEVTKFITNRNDELKLPYVYLSPDRIPNSVAI</sequence>
<organism evidence="15 16">
    <name type="scientific">Labeo rohita</name>
    <name type="common">Indian major carp</name>
    <name type="synonym">Cyprinus rohita</name>
    <dbReference type="NCBI Taxonomy" id="84645"/>
    <lineage>
        <taxon>Eukaryota</taxon>
        <taxon>Metazoa</taxon>
        <taxon>Chordata</taxon>
        <taxon>Craniata</taxon>
        <taxon>Vertebrata</taxon>
        <taxon>Euteleostomi</taxon>
        <taxon>Actinopterygii</taxon>
        <taxon>Neopterygii</taxon>
        <taxon>Teleostei</taxon>
        <taxon>Ostariophysi</taxon>
        <taxon>Cypriniformes</taxon>
        <taxon>Cyprinidae</taxon>
        <taxon>Labeoninae</taxon>
        <taxon>Labeonini</taxon>
        <taxon>Labeo</taxon>
    </lineage>
</organism>
<evidence type="ECO:0000259" key="13">
    <source>
        <dbReference type="PROSITE" id="PS50095"/>
    </source>
</evidence>
<dbReference type="Gene3D" id="3.10.450.60">
    <property type="match status" value="1"/>
</dbReference>
<comment type="subcellular location">
    <subcellularLocation>
        <location evidence="1">Cytoplasm</location>
    </subcellularLocation>
</comment>
<feature type="site" description="Essential for stabilizing binding to COTL1" evidence="11">
    <location>
        <position position="105"/>
    </location>
</feature>
<evidence type="ECO:0000256" key="12">
    <source>
        <dbReference type="PROSITE-ProRule" id="PRU00152"/>
    </source>
</evidence>
<keyword evidence="9" id="KW-0408">Iron</keyword>
<evidence type="ECO:0000256" key="6">
    <source>
        <dbReference type="ARBA" id="ARBA00022964"/>
    </source>
</evidence>
<dbReference type="SMART" id="SM00308">
    <property type="entry name" value="LH2"/>
    <property type="match status" value="1"/>
</dbReference>
<dbReference type="Gene3D" id="2.60.60.20">
    <property type="entry name" value="PLAT/LH2 domain"/>
    <property type="match status" value="1"/>
</dbReference>
<dbReference type="Pfam" id="PF00305">
    <property type="entry name" value="Lipoxygenase"/>
    <property type="match status" value="1"/>
</dbReference>
<evidence type="ECO:0000256" key="1">
    <source>
        <dbReference type="ARBA" id="ARBA00004496"/>
    </source>
</evidence>
<dbReference type="STRING" id="84645.A0A498LUC5"/>
<dbReference type="Pfam" id="PF01477">
    <property type="entry name" value="PLAT"/>
    <property type="match status" value="1"/>
</dbReference>
<proteinExistence type="inferred from homology"/>
<comment type="caution">
    <text evidence="15">The sequence shown here is derived from an EMBL/GenBank/DDBJ whole genome shotgun (WGS) entry which is preliminary data.</text>
</comment>
<keyword evidence="5 9" id="KW-0479">Metal-binding</keyword>
<gene>
    <name evidence="15" type="ORF">ROHU_029693</name>
</gene>